<dbReference type="OrthoDB" id="3134391at2759"/>
<evidence type="ECO:0000313" key="2">
    <source>
        <dbReference type="Proteomes" id="UP000053477"/>
    </source>
</evidence>
<reference evidence="1 2" key="1">
    <citation type="submission" date="2015-04" db="EMBL/GenBank/DDBJ databases">
        <title>Complete genome sequence of Schizopora paradoxa KUC8140, a cosmopolitan wood degrader in East Asia.</title>
        <authorList>
            <consortium name="DOE Joint Genome Institute"/>
            <person name="Min B."/>
            <person name="Park H."/>
            <person name="Jang Y."/>
            <person name="Kim J.-J."/>
            <person name="Kim K.H."/>
            <person name="Pangilinan J."/>
            <person name="Lipzen A."/>
            <person name="Riley R."/>
            <person name="Grigoriev I.V."/>
            <person name="Spatafora J.W."/>
            <person name="Choi I.-G."/>
        </authorList>
    </citation>
    <scope>NUCLEOTIDE SEQUENCE [LARGE SCALE GENOMIC DNA]</scope>
    <source>
        <strain evidence="1 2">KUC8140</strain>
    </source>
</reference>
<organism evidence="1 2">
    <name type="scientific">Schizopora paradoxa</name>
    <dbReference type="NCBI Taxonomy" id="27342"/>
    <lineage>
        <taxon>Eukaryota</taxon>
        <taxon>Fungi</taxon>
        <taxon>Dikarya</taxon>
        <taxon>Basidiomycota</taxon>
        <taxon>Agaricomycotina</taxon>
        <taxon>Agaricomycetes</taxon>
        <taxon>Hymenochaetales</taxon>
        <taxon>Schizoporaceae</taxon>
        <taxon>Schizopora</taxon>
    </lineage>
</organism>
<dbReference type="EMBL" id="KQ086307">
    <property type="protein sequence ID" value="KLO05449.1"/>
    <property type="molecule type" value="Genomic_DNA"/>
</dbReference>
<dbReference type="InParanoid" id="A0A0H2R187"/>
<protein>
    <submittedName>
        <fullName evidence="1">Uncharacterized protein</fullName>
    </submittedName>
</protein>
<accession>A0A0H2R187</accession>
<sequence>MPSTIDSDDLVDHDSEYHLRCGPHSFSNHCDLMSWEKREISEDRERDLRSLAGRGGRVLTRISFAYFAEILFFLEILRYDFEERKYKFGKRFTPPSVPRGNDMARFKPAKISTATKASKATKATNVLPREVYNHPRNIQSKLATETLLDIFRESTFTPELLNSNLCNPFDNSQLTFPQTVEKAITDAEETKIAILKVTERWKIVSDPYTFEYVYLDESAEWTYAMHNFARSIASESYPAGGACIFVRRIDFATSTWTLDQIMSAIFMLSFCPNLKFIIFGLDVGTETIIPDFVINTFLGVNISDAQIPALQSIISSYGSNANINTFTGVDVSGVHTLAFRSLLSSDSVTAILNNAHRFTNLHSLSLRFQSLAIYVKTPSHVVVLPALHSLEIVSDDPSLVLFRMRCWKMKSLRRVSLRSQYELNRSSALAFFGVHGHKLTILEFDLLPHGLMKEILKFCPNVVDIVTDIMYANMNGFEAHHSVERIGLRGFSAGRYSTGYNHFVRTVSLDCFERLFPILAESAQFPNLTLVRLLDYDQSNFGEQGWTLSDAKQWAFYVELFSDKYVRFEDHDGKDIDVPTDENSFLAKQTNIP</sequence>
<gene>
    <name evidence="1" type="ORF">SCHPADRAFT_946904</name>
</gene>
<dbReference type="Proteomes" id="UP000053477">
    <property type="component" value="Unassembled WGS sequence"/>
</dbReference>
<dbReference type="AlphaFoldDB" id="A0A0H2R187"/>
<evidence type="ECO:0000313" key="1">
    <source>
        <dbReference type="EMBL" id="KLO05449.1"/>
    </source>
</evidence>
<proteinExistence type="predicted"/>
<name>A0A0H2R187_9AGAM</name>
<keyword evidence="2" id="KW-1185">Reference proteome</keyword>